<dbReference type="SUPFAM" id="SSF52058">
    <property type="entry name" value="L domain-like"/>
    <property type="match status" value="1"/>
</dbReference>
<proteinExistence type="predicted"/>
<keyword evidence="1" id="KW-0547">Nucleotide-binding</keyword>
<dbReference type="PRINTS" id="PR00109">
    <property type="entry name" value="TYRKINASE"/>
</dbReference>
<name>A0ABR2HH49_9EUKA</name>
<reference evidence="3 4" key="1">
    <citation type="submission" date="2024-04" db="EMBL/GenBank/DDBJ databases">
        <title>Tritrichomonas musculus Genome.</title>
        <authorList>
            <person name="Alves-Ferreira E."/>
            <person name="Grigg M."/>
            <person name="Lorenzi H."/>
            <person name="Galac M."/>
        </authorList>
    </citation>
    <scope>NUCLEOTIDE SEQUENCE [LARGE SCALE GENOMIC DNA]</scope>
    <source>
        <strain evidence="3 4">EAF2021</strain>
    </source>
</reference>
<dbReference type="InterPro" id="IPR026906">
    <property type="entry name" value="LRR_5"/>
</dbReference>
<dbReference type="PROSITE" id="PS50011">
    <property type="entry name" value="PROTEIN_KINASE_DOM"/>
    <property type="match status" value="4"/>
</dbReference>
<dbReference type="SMART" id="SM00220">
    <property type="entry name" value="S_TKc"/>
    <property type="match status" value="4"/>
</dbReference>
<dbReference type="InterPro" id="IPR011009">
    <property type="entry name" value="Kinase-like_dom_sf"/>
</dbReference>
<dbReference type="PANTHER" id="PTHR23257">
    <property type="entry name" value="SERINE-THREONINE PROTEIN KINASE"/>
    <property type="match status" value="1"/>
</dbReference>
<protein>
    <recommendedName>
        <fullName evidence="2">Protein kinase domain-containing protein</fullName>
    </recommendedName>
</protein>
<dbReference type="Pfam" id="PF00069">
    <property type="entry name" value="Pkinase"/>
    <property type="match status" value="1"/>
</dbReference>
<comment type="caution">
    <text evidence="3">The sequence shown here is derived from an EMBL/GenBank/DDBJ whole genome shotgun (WGS) entry which is preliminary data.</text>
</comment>
<feature type="domain" description="Protein kinase" evidence="2">
    <location>
        <begin position="12"/>
        <end position="286"/>
    </location>
</feature>
<accession>A0ABR2HH49</accession>
<dbReference type="InterPro" id="IPR000719">
    <property type="entry name" value="Prot_kinase_dom"/>
</dbReference>
<evidence type="ECO:0000256" key="1">
    <source>
        <dbReference type="PROSITE-ProRule" id="PRU10141"/>
    </source>
</evidence>
<dbReference type="EMBL" id="JAPFFF010000029">
    <property type="protein sequence ID" value="KAK8846390.1"/>
    <property type="molecule type" value="Genomic_DNA"/>
</dbReference>
<feature type="domain" description="Protein kinase" evidence="2">
    <location>
        <begin position="384"/>
        <end position="653"/>
    </location>
</feature>
<evidence type="ECO:0000313" key="3">
    <source>
        <dbReference type="EMBL" id="KAK8846390.1"/>
    </source>
</evidence>
<keyword evidence="4" id="KW-1185">Reference proteome</keyword>
<dbReference type="Gene3D" id="1.10.510.10">
    <property type="entry name" value="Transferase(Phosphotransferase) domain 1"/>
    <property type="match status" value="4"/>
</dbReference>
<feature type="domain" description="Protein kinase" evidence="2">
    <location>
        <begin position="706"/>
        <end position="989"/>
    </location>
</feature>
<dbReference type="InterPro" id="IPR001245">
    <property type="entry name" value="Ser-Thr/Tyr_kinase_cat_dom"/>
</dbReference>
<evidence type="ECO:0000313" key="4">
    <source>
        <dbReference type="Proteomes" id="UP001470230"/>
    </source>
</evidence>
<dbReference type="Pfam" id="PF07714">
    <property type="entry name" value="PK_Tyr_Ser-Thr"/>
    <property type="match status" value="3"/>
</dbReference>
<dbReference type="InterPro" id="IPR032675">
    <property type="entry name" value="LRR_dom_sf"/>
</dbReference>
<sequence>MTEEKFLDLTVYQRLEKIGQGGFGKVFKIQEKSTGKIFAAKVSLEKLSKKNKSIFTSIHREINIMAKISHPSILKFIGYSEKSFNNRSRPVIITEYSHNGSLKDILKHERGLRSQNLNSTKKLINIFGIASAMSFLHLNNIIHRDLKPANILENEYLFPQIADFGLSKKFHENTNSMTSQSTKKLQGTYTYISPEGLQNNTYTKAGDVYAFSLIVYEIMTLQEPYKDFNLQMLFAQVVHQQYRPKFLTPIKECYKNLIEKCWAHDPKDRPTFDEIVNDLKTNEEFILDDVDKEEFLNYVESIENSQISFDANKKFTKITVLKKRHHKKDFQNEDFKNYEEYLNKHPHNIKKKISRLNSLRGSSSLSLSTMKIKEERMRKRSDFEIGHKIFGKGSSGFVRVAKDKENGQKVAFKEMYPCVDDMEEDRINREIEILAKIDHYSIQKLYGYIEESINGISSSVILTLFEENGSLEKFIQKKGSSSLDFTQKYIMMYGIAAALDHLHKKNVVHGRVSPKSILVTDQIEPKLTNFYHSKMATNDQILQPLLVDEPVYIAPELLQMEEEKYFSIHNAKLFDVFAFSFVVYFIFTGERPWYDIKQPMFIPSKIESGERPELPSDLPKLLLLLIQACWNQDPIKRPTFSIILDIIGSEHFLNNLDDKVDKTRFKEYQNNVLCDDSFKFNNYVFINGITFPKIPSKMFVSPHKYKITNYEVGNNSYFNVREAKRKKKTDRIFQIYKLKEEYCNDNEILDLYSSQISVLLSVDHPALTKLYGCFEYPSKVISKEFEYDSIYDYFSKYKELPEIIVSTTKSGNLLSNIHNLSITDKFIIIYGIVSGMSHLHSRGIVHLNLNPENILLERNEYFYPIIKIGITAQKEDKKVDLFSILSEFSYSYVAPELIEMKSNEKLNLKKCDVYSFAMICYFILTGISPWGKSNDYQFILMNALNGERPKTKGIISYPFVELIENCWDKDPSKRPSFKNILDKIGSPIFVKTICNINFFYFQQYQKIVEKQYIPLQLFIIRTKDEFETVKIISKSAFATIKVVNDKINKKIVAYKEIIIPKCSFIERAQLFARINFPSIIKPIDIIKPSNDKVYGIIILPYASNGNLDALLKIKRINYTQRCIILYGIAMGMLKLHDQGIAHKNLHPKNILINSFCEPWISGFVTSNSLMNIDICYMSPEALSIFANSEVQFDEQISDVYSFGMIAYYLITGVQPYGDNNDNNYYKLFEKVKTEKPLFLNDIEQHVVDLISSCWDDPIKRPTFKQICDIISDPKFYMNPNQKFDRKRFYDYQMKLGELRFIKFDKNEIENFEKVNSNENNRNAICLKADKLNHMKNDLDSLFFFKKTLENRNPDETSFTISADKIDVLYENDLFSSQEFDGIIQIYDDVSIEINYPSDSFEPLLKKLLEKMEKYKKILDIDVIISNMPNFIGFPRIYYVPFSVTIYSSVTSIGPNAFKDCSSLIDIKLPETLAKIGKSAFEGCSHLSKIYIPHSVIKIGENAFKGCIQLNYIFIQSSMLVKYNEKFLGIEQSTKVIAC</sequence>
<organism evidence="3 4">
    <name type="scientific">Tritrichomonas musculus</name>
    <dbReference type="NCBI Taxonomy" id="1915356"/>
    <lineage>
        <taxon>Eukaryota</taxon>
        <taxon>Metamonada</taxon>
        <taxon>Parabasalia</taxon>
        <taxon>Tritrichomonadida</taxon>
        <taxon>Tritrichomonadidae</taxon>
        <taxon>Tritrichomonas</taxon>
    </lineage>
</organism>
<dbReference type="SUPFAM" id="SSF56112">
    <property type="entry name" value="Protein kinase-like (PK-like)"/>
    <property type="match status" value="4"/>
</dbReference>
<dbReference type="Pfam" id="PF13306">
    <property type="entry name" value="LRR_5"/>
    <property type="match status" value="1"/>
</dbReference>
<evidence type="ECO:0000259" key="2">
    <source>
        <dbReference type="PROSITE" id="PS50011"/>
    </source>
</evidence>
<dbReference type="InterPro" id="IPR017441">
    <property type="entry name" value="Protein_kinase_ATP_BS"/>
</dbReference>
<dbReference type="InterPro" id="IPR050167">
    <property type="entry name" value="Ser_Thr_protein_kinase"/>
</dbReference>
<dbReference type="Gene3D" id="3.80.10.10">
    <property type="entry name" value="Ribonuclease Inhibitor"/>
    <property type="match status" value="1"/>
</dbReference>
<gene>
    <name evidence="3" type="ORF">M9Y10_020407</name>
</gene>
<feature type="binding site" evidence="1">
    <location>
        <position position="41"/>
    </location>
    <ligand>
        <name>ATP</name>
        <dbReference type="ChEBI" id="CHEBI:30616"/>
    </ligand>
</feature>
<dbReference type="Proteomes" id="UP001470230">
    <property type="component" value="Unassembled WGS sequence"/>
</dbReference>
<dbReference type="PROSITE" id="PS00107">
    <property type="entry name" value="PROTEIN_KINASE_ATP"/>
    <property type="match status" value="1"/>
</dbReference>
<keyword evidence="1" id="KW-0067">ATP-binding</keyword>
<feature type="domain" description="Protein kinase" evidence="2">
    <location>
        <begin position="1026"/>
        <end position="1275"/>
    </location>
</feature>